<proteinExistence type="predicted"/>
<dbReference type="Proteomes" id="UP001331561">
    <property type="component" value="Unassembled WGS sequence"/>
</dbReference>
<dbReference type="RefSeq" id="WP_327597271.1">
    <property type="nucleotide sequence ID" value="NZ_JAYXHS010000001.1"/>
</dbReference>
<reference evidence="1 2" key="1">
    <citation type="submission" date="2024-01" db="EMBL/GenBank/DDBJ databases">
        <title>Uliginosibacterium soil sp. nov.</title>
        <authorList>
            <person name="Lv Y."/>
        </authorList>
    </citation>
    <scope>NUCLEOTIDE SEQUENCE [LARGE SCALE GENOMIC DNA]</scope>
    <source>
        <strain evidence="1 2">H3</strain>
    </source>
</reference>
<accession>A0ABU6JYE7</accession>
<gene>
    <name evidence="1" type="ORF">VVD49_01080</name>
</gene>
<sequence length="84" mass="9254">MLNARSAWHLRTWDEGAVAWNAVNGNTHAIDPLTAEVLTASRLQGVSDELLPEHLAQRLALPLDETLEHAILGALDRIRQLEAP</sequence>
<organism evidence="1 2">
    <name type="scientific">Uliginosibacterium silvisoli</name>
    <dbReference type="NCBI Taxonomy" id="3114758"/>
    <lineage>
        <taxon>Bacteria</taxon>
        <taxon>Pseudomonadati</taxon>
        <taxon>Pseudomonadota</taxon>
        <taxon>Betaproteobacteria</taxon>
        <taxon>Rhodocyclales</taxon>
        <taxon>Zoogloeaceae</taxon>
        <taxon>Uliginosibacterium</taxon>
    </lineage>
</organism>
<evidence type="ECO:0000313" key="1">
    <source>
        <dbReference type="EMBL" id="MEC5384291.1"/>
    </source>
</evidence>
<dbReference type="EMBL" id="JAYXHS010000001">
    <property type="protein sequence ID" value="MEC5384291.1"/>
    <property type="molecule type" value="Genomic_DNA"/>
</dbReference>
<comment type="caution">
    <text evidence="1">The sequence shown here is derived from an EMBL/GenBank/DDBJ whole genome shotgun (WGS) entry which is preliminary data.</text>
</comment>
<protein>
    <recommendedName>
        <fullName evidence="3">DUF1902 domain-containing protein</fullName>
    </recommendedName>
</protein>
<name>A0ABU6JYE7_9RHOO</name>
<evidence type="ECO:0008006" key="3">
    <source>
        <dbReference type="Google" id="ProtNLM"/>
    </source>
</evidence>
<keyword evidence="2" id="KW-1185">Reference proteome</keyword>
<evidence type="ECO:0000313" key="2">
    <source>
        <dbReference type="Proteomes" id="UP001331561"/>
    </source>
</evidence>